<sequence>MTTPTPRTLSFLETLPTELIGLITDAQDSQGHNLSKTDLGNLRLASRRMQQATFQNIAKRAHTTHKFMLSRASIQYMLEIGNDEYASPYVREIAIGPERLNPNFEALLEDMDEKVKEHWLECFKPVYDKLVKEQQEFVTSGDMSRMLSEAFVKFPNLERVRLDSYPLDPVGTYNDATITEWTVGWGASSLLQEIGYTSQYIY</sequence>
<dbReference type="GeneID" id="13281557"/>
<keyword evidence="2" id="KW-1185">Reference proteome</keyword>
<evidence type="ECO:0000313" key="1">
    <source>
        <dbReference type="EMBL" id="CBX96001.1"/>
    </source>
</evidence>
<dbReference type="EMBL" id="FP929127">
    <property type="protein sequence ID" value="CBX96001.1"/>
    <property type="molecule type" value="Genomic_DNA"/>
</dbReference>
<gene>
    <name evidence="1" type="ORF">LEMA_P031530.1</name>
</gene>
<dbReference type="AlphaFoldDB" id="E4ZWM5"/>
<proteinExistence type="predicted"/>
<dbReference type="OrthoDB" id="5279008at2759"/>
<reference evidence="2" key="1">
    <citation type="journal article" date="2011" name="Nat. Commun.">
        <title>Effector diversification within compartments of the Leptosphaeria maculans genome affected by Repeat-Induced Point mutations.</title>
        <authorList>
            <person name="Rouxel T."/>
            <person name="Grandaubert J."/>
            <person name="Hane J.K."/>
            <person name="Hoede C."/>
            <person name="van de Wouw A.P."/>
            <person name="Couloux A."/>
            <person name="Dominguez V."/>
            <person name="Anthouard V."/>
            <person name="Bally P."/>
            <person name="Bourras S."/>
            <person name="Cozijnsen A.J."/>
            <person name="Ciuffetti L.M."/>
            <person name="Degrave A."/>
            <person name="Dilmaghani A."/>
            <person name="Duret L."/>
            <person name="Fudal I."/>
            <person name="Goodwin S.B."/>
            <person name="Gout L."/>
            <person name="Glaser N."/>
            <person name="Linglin J."/>
            <person name="Kema G.H.J."/>
            <person name="Lapalu N."/>
            <person name="Lawrence C.B."/>
            <person name="May K."/>
            <person name="Meyer M."/>
            <person name="Ollivier B."/>
            <person name="Poulain J."/>
            <person name="Schoch C.L."/>
            <person name="Simon A."/>
            <person name="Spatafora J.W."/>
            <person name="Stachowiak A."/>
            <person name="Turgeon B.G."/>
            <person name="Tyler B.M."/>
            <person name="Vincent D."/>
            <person name="Weissenbach J."/>
            <person name="Amselem J."/>
            <person name="Quesneville H."/>
            <person name="Oliver R.P."/>
            <person name="Wincker P."/>
            <person name="Balesdent M.-H."/>
            <person name="Howlett B.J."/>
        </authorList>
    </citation>
    <scope>NUCLEOTIDE SEQUENCE [LARGE SCALE GENOMIC DNA]</scope>
    <source>
        <strain evidence="2">JN3 / isolate v23.1.3 / race Av1-4-5-6-7-8</strain>
    </source>
</reference>
<dbReference type="RefSeq" id="XP_003839480.1">
    <property type="nucleotide sequence ID" value="XM_003839432.1"/>
</dbReference>
<name>E4ZWM5_LEPMJ</name>
<dbReference type="Proteomes" id="UP000002668">
    <property type="component" value="Genome"/>
</dbReference>
<organism evidence="2">
    <name type="scientific">Leptosphaeria maculans (strain JN3 / isolate v23.1.3 / race Av1-4-5-6-7-8)</name>
    <name type="common">Blackleg fungus</name>
    <name type="synonym">Phoma lingam</name>
    <dbReference type="NCBI Taxonomy" id="985895"/>
    <lineage>
        <taxon>Eukaryota</taxon>
        <taxon>Fungi</taxon>
        <taxon>Dikarya</taxon>
        <taxon>Ascomycota</taxon>
        <taxon>Pezizomycotina</taxon>
        <taxon>Dothideomycetes</taxon>
        <taxon>Pleosporomycetidae</taxon>
        <taxon>Pleosporales</taxon>
        <taxon>Pleosporineae</taxon>
        <taxon>Leptosphaeriaceae</taxon>
        <taxon>Plenodomus</taxon>
        <taxon>Plenodomus lingam/Leptosphaeria maculans species complex</taxon>
    </lineage>
</organism>
<dbReference type="HOGENOM" id="CLU_1354836_0_0_1"/>
<dbReference type="InParanoid" id="E4ZWM5"/>
<protein>
    <submittedName>
        <fullName evidence="1">Predicted protein</fullName>
    </submittedName>
</protein>
<evidence type="ECO:0000313" key="2">
    <source>
        <dbReference type="Proteomes" id="UP000002668"/>
    </source>
</evidence>
<dbReference type="STRING" id="985895.E4ZWM5"/>
<accession>E4ZWM5</accession>
<dbReference type="VEuPathDB" id="FungiDB:LEMA_P031530.1"/>